<name>A0A4U1BEW2_9GAMM</name>
<reference evidence="1 2" key="1">
    <citation type="submission" date="2019-04" db="EMBL/GenBank/DDBJ databases">
        <authorList>
            <person name="Hwang J.C."/>
        </authorList>
    </citation>
    <scope>NUCLEOTIDE SEQUENCE [LARGE SCALE GENOMIC DNA]</scope>
    <source>
        <strain evidence="1 2">IMCC35001</strain>
    </source>
</reference>
<dbReference type="AlphaFoldDB" id="A0A4U1BEW2"/>
<evidence type="ECO:0000313" key="2">
    <source>
        <dbReference type="Proteomes" id="UP000305674"/>
    </source>
</evidence>
<sequence length="150" mass="17193">MSDIRSFSRRRWEVADLAQDLQAHIAADPLVHNLFHGATTLDQVVNLLTRLVLAEDPALLREQEPDQGTLLQMLSIGFRLMVIKSLEQEPLTQPEHLVCLLARHFAAKTYEPPLAEAYQGIAGQILGLFDQWDTQMRRQRGGQRNMMRHR</sequence>
<gene>
    <name evidence="1" type="ORF">FCL40_08770</name>
</gene>
<protein>
    <submittedName>
        <fullName evidence="1">Uncharacterized protein</fullName>
    </submittedName>
</protein>
<dbReference type="EMBL" id="SWCI01000004">
    <property type="protein sequence ID" value="TKB49415.1"/>
    <property type="molecule type" value="Genomic_DNA"/>
</dbReference>
<evidence type="ECO:0000313" key="1">
    <source>
        <dbReference type="EMBL" id="TKB49415.1"/>
    </source>
</evidence>
<proteinExistence type="predicted"/>
<comment type="caution">
    <text evidence="1">The sequence shown here is derived from an EMBL/GenBank/DDBJ whole genome shotgun (WGS) entry which is preliminary data.</text>
</comment>
<dbReference type="Proteomes" id="UP000305674">
    <property type="component" value="Unassembled WGS sequence"/>
</dbReference>
<dbReference type="RefSeq" id="WP_136852850.1">
    <property type="nucleotide sequence ID" value="NZ_SWCI01000004.1"/>
</dbReference>
<organism evidence="1 2">
    <name type="scientific">Ferrimonas sediminicola</name>
    <dbReference type="NCBI Taxonomy" id="2569538"/>
    <lineage>
        <taxon>Bacteria</taxon>
        <taxon>Pseudomonadati</taxon>
        <taxon>Pseudomonadota</taxon>
        <taxon>Gammaproteobacteria</taxon>
        <taxon>Alteromonadales</taxon>
        <taxon>Ferrimonadaceae</taxon>
        <taxon>Ferrimonas</taxon>
    </lineage>
</organism>
<dbReference type="OrthoDB" id="6262748at2"/>
<keyword evidence="2" id="KW-1185">Reference proteome</keyword>
<accession>A0A4U1BEW2</accession>